<comment type="cofactor">
    <cofactor evidence="1">
        <name>[4Fe-4S] cluster</name>
        <dbReference type="ChEBI" id="CHEBI:49883"/>
    </cofactor>
</comment>
<dbReference type="PROSITE" id="PS51918">
    <property type="entry name" value="RADICAL_SAM"/>
    <property type="match status" value="1"/>
</dbReference>
<keyword evidence="2" id="KW-0949">S-adenosyl-L-methionine</keyword>
<keyword evidence="5" id="KW-0411">Iron-sulfur</keyword>
<evidence type="ECO:0000259" key="6">
    <source>
        <dbReference type="PROSITE" id="PS51918"/>
    </source>
</evidence>
<dbReference type="InterPro" id="IPR051198">
    <property type="entry name" value="BchE-like"/>
</dbReference>
<evidence type="ECO:0000256" key="1">
    <source>
        <dbReference type="ARBA" id="ARBA00001966"/>
    </source>
</evidence>
<dbReference type="InterPro" id="IPR023404">
    <property type="entry name" value="rSAM_horseshoe"/>
</dbReference>
<evidence type="ECO:0000256" key="5">
    <source>
        <dbReference type="ARBA" id="ARBA00023014"/>
    </source>
</evidence>
<dbReference type="SUPFAM" id="SSF102114">
    <property type="entry name" value="Radical SAM enzymes"/>
    <property type="match status" value="1"/>
</dbReference>
<proteinExistence type="predicted"/>
<dbReference type="SMART" id="SM00729">
    <property type="entry name" value="Elp3"/>
    <property type="match status" value="1"/>
</dbReference>
<accession>G0XS75</accession>
<evidence type="ECO:0000256" key="2">
    <source>
        <dbReference type="ARBA" id="ARBA00022691"/>
    </source>
</evidence>
<sequence length="415" mass="47887">MTASYLRSVTSINNVRCIDAGALNLTWRELSKMLVNEKFDLIAIANEFGTVLAFKRFIEYARRLSPESKLITFGRLSYQIPKFFERYNLDAIVQSGDFEAGVATYVEWLNGKRKDTPGVSVNLKGKWTQPELGIFLEAEDWAFPDIKDIPYEAYDKLYFDDTKKFCGIPERRELVILIARGCPINCHFCEIPQQQGLRERRRPISAVIDYIETCFKQAPFEYVSMYAPTFTLDRLWVEDFCQRLIERGNCFPWKCVTTIFHLDRELISLMARSGCVRISIGLETLASNSQKTLPRIKHTKDTKFDELATWCAKAGIELNCFIILGLPGQTLDNAKYTIEKVRSKGARCRPTIYTPYEKLSSDMDEETVMAYDRQFFLQKLSPLEEAEFYKLAFGEELNPTRVMSKIPSKLPLQQV</sequence>
<feature type="domain" description="Radical SAM core" evidence="6">
    <location>
        <begin position="168"/>
        <end position="384"/>
    </location>
</feature>
<gene>
    <name evidence="7" type="primary">nkdG</name>
</gene>
<dbReference type="EMBL" id="HQ407375">
    <property type="protein sequence ID" value="AEH57243.1"/>
    <property type="molecule type" value="Genomic_DNA"/>
</dbReference>
<keyword evidence="3" id="KW-0479">Metal-binding</keyword>
<dbReference type="InterPro" id="IPR007197">
    <property type="entry name" value="rSAM"/>
</dbReference>
<dbReference type="InterPro" id="IPR006638">
    <property type="entry name" value="Elp3/MiaA/NifB-like_rSAM"/>
</dbReference>
<protein>
    <submittedName>
        <fullName evidence="7">Radical SAM NikJ-like protein</fullName>
    </submittedName>
</protein>
<dbReference type="GO" id="GO:0003824">
    <property type="term" value="F:catalytic activity"/>
    <property type="evidence" value="ECO:0007669"/>
    <property type="project" value="InterPro"/>
</dbReference>
<evidence type="ECO:0000256" key="4">
    <source>
        <dbReference type="ARBA" id="ARBA00023004"/>
    </source>
</evidence>
<name>G0XS75_PRODI</name>
<evidence type="ECO:0000256" key="3">
    <source>
        <dbReference type="ARBA" id="ARBA00022723"/>
    </source>
</evidence>
<dbReference type="GO" id="GO:0005829">
    <property type="term" value="C:cytosol"/>
    <property type="evidence" value="ECO:0007669"/>
    <property type="project" value="TreeGrafter"/>
</dbReference>
<dbReference type="Pfam" id="PF04055">
    <property type="entry name" value="Radical_SAM"/>
    <property type="match status" value="1"/>
</dbReference>
<dbReference type="PANTHER" id="PTHR43409">
    <property type="entry name" value="ANAEROBIC MAGNESIUM-PROTOPORPHYRIN IX MONOMETHYL ESTER CYCLASE-RELATED"/>
    <property type="match status" value="1"/>
</dbReference>
<evidence type="ECO:0000313" key="7">
    <source>
        <dbReference type="EMBL" id="AEH57243.1"/>
    </source>
</evidence>
<dbReference type="GO" id="GO:0051536">
    <property type="term" value="F:iron-sulfur cluster binding"/>
    <property type="evidence" value="ECO:0007669"/>
    <property type="project" value="UniProtKB-KW"/>
</dbReference>
<reference evidence="7" key="1">
    <citation type="journal article" date="2011" name="PLoS ONE">
        <title>Variation in tropical reef symbiont metagenomes defined by secondary metabolism.</title>
        <authorList>
            <person name="Donia M.S."/>
            <person name="Fricke W.F."/>
            <person name="Ravel J."/>
            <person name="Schmidt E.W."/>
        </authorList>
    </citation>
    <scope>NUCLEOTIDE SEQUENCE</scope>
</reference>
<organism evidence="7">
    <name type="scientific">Prochloron didemni P3-Solomon</name>
    <dbReference type="NCBI Taxonomy" id="910458"/>
    <lineage>
        <taxon>Bacteria</taxon>
        <taxon>Bacillati</taxon>
        <taxon>Cyanobacteriota</taxon>
        <taxon>Cyanophyceae</taxon>
        <taxon>Oscillatoriophycideae</taxon>
        <taxon>Chroococcales</taxon>
        <taxon>Prochloraceae</taxon>
        <taxon>Prochloron</taxon>
    </lineage>
</organism>
<keyword evidence="4" id="KW-0408">Iron</keyword>
<dbReference type="InterPro" id="IPR058240">
    <property type="entry name" value="rSAM_sf"/>
</dbReference>
<dbReference type="Gene3D" id="3.80.30.20">
    <property type="entry name" value="tm_1862 like domain"/>
    <property type="match status" value="1"/>
</dbReference>
<dbReference type="GO" id="GO:0046872">
    <property type="term" value="F:metal ion binding"/>
    <property type="evidence" value="ECO:0007669"/>
    <property type="project" value="UniProtKB-KW"/>
</dbReference>
<dbReference type="PANTHER" id="PTHR43409:SF16">
    <property type="entry name" value="SLR0320 PROTEIN"/>
    <property type="match status" value="1"/>
</dbReference>
<dbReference type="SFLD" id="SFLDG01082">
    <property type="entry name" value="B12-binding_domain_containing"/>
    <property type="match status" value="1"/>
</dbReference>
<dbReference type="AlphaFoldDB" id="G0XS75"/>
<dbReference type="CDD" id="cd01335">
    <property type="entry name" value="Radical_SAM"/>
    <property type="match status" value="1"/>
</dbReference>
<dbReference type="SFLD" id="SFLDS00029">
    <property type="entry name" value="Radical_SAM"/>
    <property type="match status" value="1"/>
</dbReference>